<name>A0ABS5JWR0_9BACT</name>
<dbReference type="Pfam" id="PF08922">
    <property type="entry name" value="DUF1905"/>
    <property type="match status" value="1"/>
</dbReference>
<dbReference type="SUPFAM" id="SSF141694">
    <property type="entry name" value="AF2212/PG0164-like"/>
    <property type="match status" value="1"/>
</dbReference>
<organism evidence="1 2">
    <name type="scientific">Carboxylicivirga linearis</name>
    <dbReference type="NCBI Taxonomy" id="1628157"/>
    <lineage>
        <taxon>Bacteria</taxon>
        <taxon>Pseudomonadati</taxon>
        <taxon>Bacteroidota</taxon>
        <taxon>Bacteroidia</taxon>
        <taxon>Marinilabiliales</taxon>
        <taxon>Marinilabiliaceae</taxon>
        <taxon>Carboxylicivirga</taxon>
    </lineage>
</organism>
<dbReference type="InterPro" id="IPR015018">
    <property type="entry name" value="DUF1905"/>
</dbReference>
<comment type="caution">
    <text evidence="1">The sequence shown here is derived from an EMBL/GenBank/DDBJ whole genome shotgun (WGS) entry which is preliminary data.</text>
</comment>
<dbReference type="RefSeq" id="WP_212216533.1">
    <property type="nucleotide sequence ID" value="NZ_JAGUCO010000009.1"/>
</dbReference>
<dbReference type="Gene3D" id="2.40.30.100">
    <property type="entry name" value="AF2212/PG0164-like"/>
    <property type="match status" value="1"/>
</dbReference>
<evidence type="ECO:0000313" key="1">
    <source>
        <dbReference type="EMBL" id="MBS2099293.1"/>
    </source>
</evidence>
<dbReference type="Proteomes" id="UP000708576">
    <property type="component" value="Unassembled WGS sequence"/>
</dbReference>
<dbReference type="EMBL" id="JAGUCO010000009">
    <property type="protein sequence ID" value="MBS2099293.1"/>
    <property type="molecule type" value="Genomic_DNA"/>
</dbReference>
<accession>A0ABS5JWR0</accession>
<protein>
    <submittedName>
        <fullName evidence="1">DUF1905 domain-containing protein</fullName>
    </submittedName>
</protein>
<proteinExistence type="predicted"/>
<sequence>MKKDQIKPLVDSDYLLEKFPGKGGWTYADIPEVAPDKHSWFNWVKVRGFIDNYEIQHARLMPKGDGMLFLPVKTAIRKAIKKQAGDTVRIILYPDDTSVELPNELKDCFDFEDLRLKEAFEKEPEGRRKEFIEWIFEAKKEETKAKRIAKCIDYLIEKYRL</sequence>
<dbReference type="Pfam" id="PF13376">
    <property type="entry name" value="OmdA"/>
    <property type="match status" value="1"/>
</dbReference>
<gene>
    <name evidence="1" type="ORF">KEM10_13450</name>
</gene>
<reference evidence="1 2" key="1">
    <citation type="journal article" date="2015" name="Int. J. Syst. Evol. Microbiol.">
        <title>Carboxylicivirga linearis sp. nov., isolated from a sea cucumber culture pond.</title>
        <authorList>
            <person name="Wang F.Q."/>
            <person name="Zhou Y.X."/>
            <person name="Lin X.Z."/>
            <person name="Chen G.J."/>
            <person name="Du Z.J."/>
        </authorList>
    </citation>
    <scope>NUCLEOTIDE SEQUENCE [LARGE SCALE GENOMIC DNA]</scope>
    <source>
        <strain evidence="1 2">FB218</strain>
    </source>
</reference>
<dbReference type="InterPro" id="IPR037079">
    <property type="entry name" value="AF2212/PG0164-like_sf"/>
</dbReference>
<evidence type="ECO:0000313" key="2">
    <source>
        <dbReference type="Proteomes" id="UP000708576"/>
    </source>
</evidence>
<keyword evidence="2" id="KW-1185">Reference proteome</keyword>